<organism evidence="7 8">
    <name type="scientific">Paenimyroides ceti</name>
    <dbReference type="NCBI Taxonomy" id="395087"/>
    <lineage>
        <taxon>Bacteria</taxon>
        <taxon>Pseudomonadati</taxon>
        <taxon>Bacteroidota</taxon>
        <taxon>Flavobacteriia</taxon>
        <taxon>Flavobacteriales</taxon>
        <taxon>Flavobacteriaceae</taxon>
        <taxon>Paenimyroides</taxon>
    </lineage>
</organism>
<evidence type="ECO:0000256" key="4">
    <source>
        <dbReference type="ARBA" id="ARBA00022989"/>
    </source>
</evidence>
<evidence type="ECO:0000256" key="5">
    <source>
        <dbReference type="ARBA" id="ARBA00023136"/>
    </source>
</evidence>
<evidence type="ECO:0000313" key="7">
    <source>
        <dbReference type="EMBL" id="MDN3708250.1"/>
    </source>
</evidence>
<evidence type="ECO:0000256" key="6">
    <source>
        <dbReference type="SAM" id="Phobius"/>
    </source>
</evidence>
<keyword evidence="4 6" id="KW-1133">Transmembrane helix</keyword>
<keyword evidence="3 6" id="KW-0812">Transmembrane</keyword>
<dbReference type="Pfam" id="PF01810">
    <property type="entry name" value="LysE"/>
    <property type="match status" value="1"/>
</dbReference>
<reference evidence="8" key="1">
    <citation type="journal article" date="2019" name="Int. J. Syst. Evol. Microbiol.">
        <title>The Global Catalogue of Microorganisms (GCM) 10K type strain sequencing project: providing services to taxonomists for standard genome sequencing and annotation.</title>
        <authorList>
            <consortium name="The Broad Institute Genomics Platform"/>
            <consortium name="The Broad Institute Genome Sequencing Center for Infectious Disease"/>
            <person name="Wu L."/>
            <person name="Ma J."/>
        </authorList>
    </citation>
    <scope>NUCLEOTIDE SEQUENCE [LARGE SCALE GENOMIC DNA]</scope>
    <source>
        <strain evidence="8">CECT 7184</strain>
    </source>
</reference>
<proteinExistence type="predicted"/>
<dbReference type="RefSeq" id="WP_290364128.1">
    <property type="nucleotide sequence ID" value="NZ_JAUFQU010000001.1"/>
</dbReference>
<evidence type="ECO:0000256" key="3">
    <source>
        <dbReference type="ARBA" id="ARBA00022692"/>
    </source>
</evidence>
<dbReference type="EMBL" id="JAUFQU010000001">
    <property type="protein sequence ID" value="MDN3708250.1"/>
    <property type="molecule type" value="Genomic_DNA"/>
</dbReference>
<name>A0ABT8CYI6_9FLAO</name>
<keyword evidence="2" id="KW-1003">Cell membrane</keyword>
<sequence length="208" mass="23835">MNIFYTFIIGITASVIGTLLPGLLNATVVKIAVDEGKKQAVFFTLGCLVIIFLQVYLAIFFAKIIDKNPFVNEIIHEIGLVIFTILTFYFFFKKTKKKSKVTPEIPIHNKRKKFAQGMMMATINVFPIPYYVFVSITAASYSLFLFHPFYNLILTIGVVLGTYSVFEFYIRIFRKKDIENNFVLKNMNYIIGSITGIIAIITLFKLFK</sequence>
<feature type="transmembrane region" description="Helical" evidence="6">
    <location>
        <begin position="149"/>
        <end position="166"/>
    </location>
</feature>
<comment type="caution">
    <text evidence="7">The sequence shown here is derived from an EMBL/GenBank/DDBJ whole genome shotgun (WGS) entry which is preliminary data.</text>
</comment>
<evidence type="ECO:0000256" key="2">
    <source>
        <dbReference type="ARBA" id="ARBA00022475"/>
    </source>
</evidence>
<evidence type="ECO:0000313" key="8">
    <source>
        <dbReference type="Proteomes" id="UP001242368"/>
    </source>
</evidence>
<feature type="transmembrane region" description="Helical" evidence="6">
    <location>
        <begin position="121"/>
        <end position="143"/>
    </location>
</feature>
<feature type="transmembrane region" description="Helical" evidence="6">
    <location>
        <begin position="187"/>
        <end position="207"/>
    </location>
</feature>
<feature type="transmembrane region" description="Helical" evidence="6">
    <location>
        <begin position="40"/>
        <end position="62"/>
    </location>
</feature>
<keyword evidence="5 6" id="KW-0472">Membrane</keyword>
<accession>A0ABT8CYI6</accession>
<evidence type="ECO:0000256" key="1">
    <source>
        <dbReference type="ARBA" id="ARBA00004651"/>
    </source>
</evidence>
<dbReference type="InterPro" id="IPR001123">
    <property type="entry name" value="LeuE-type"/>
</dbReference>
<keyword evidence="8" id="KW-1185">Reference proteome</keyword>
<protein>
    <submittedName>
        <fullName evidence="7">LysE family transporter</fullName>
    </submittedName>
</protein>
<feature type="transmembrane region" description="Helical" evidence="6">
    <location>
        <begin position="74"/>
        <end position="92"/>
    </location>
</feature>
<gene>
    <name evidence="7" type="ORF">QW060_14155</name>
</gene>
<feature type="transmembrane region" description="Helical" evidence="6">
    <location>
        <begin position="6"/>
        <end position="28"/>
    </location>
</feature>
<comment type="subcellular location">
    <subcellularLocation>
        <location evidence="1">Cell membrane</location>
        <topology evidence="1">Multi-pass membrane protein</topology>
    </subcellularLocation>
</comment>
<dbReference type="Proteomes" id="UP001242368">
    <property type="component" value="Unassembled WGS sequence"/>
</dbReference>